<accession>A0ABM8E2Q1</accession>
<organism evidence="2 3">
    <name type="scientific">Microbacterium terricola</name>
    <dbReference type="NCBI Taxonomy" id="344163"/>
    <lineage>
        <taxon>Bacteria</taxon>
        <taxon>Bacillati</taxon>
        <taxon>Actinomycetota</taxon>
        <taxon>Actinomycetes</taxon>
        <taxon>Micrococcales</taxon>
        <taxon>Microbacteriaceae</taxon>
        <taxon>Microbacterium</taxon>
    </lineage>
</organism>
<protein>
    <submittedName>
        <fullName evidence="2">Uncharacterized protein</fullName>
    </submittedName>
</protein>
<gene>
    <name evidence="2" type="ORF">Microterr_29070</name>
</gene>
<evidence type="ECO:0000313" key="3">
    <source>
        <dbReference type="Proteomes" id="UP001317779"/>
    </source>
</evidence>
<proteinExistence type="predicted"/>
<sequence length="54" mass="5881">MQPGTRDPNSVDGAQSQRARSGMTMEMDSLETAATFDLPDEQVDLAVTEVEVPR</sequence>
<feature type="region of interest" description="Disordered" evidence="1">
    <location>
        <begin position="1"/>
        <end position="41"/>
    </location>
</feature>
<evidence type="ECO:0000313" key="2">
    <source>
        <dbReference type="EMBL" id="BDV32247.1"/>
    </source>
</evidence>
<evidence type="ECO:0000256" key="1">
    <source>
        <dbReference type="SAM" id="MobiDB-lite"/>
    </source>
</evidence>
<reference evidence="2 3" key="1">
    <citation type="submission" date="2022-12" db="EMBL/GenBank/DDBJ databases">
        <title>Microbacterium terricola strain KV-448 chromosome, complete genome.</title>
        <authorList>
            <person name="Oshima T."/>
            <person name="Moriya T."/>
            <person name="Bessho Y."/>
        </authorList>
    </citation>
    <scope>NUCLEOTIDE SEQUENCE [LARGE SCALE GENOMIC DNA]</scope>
    <source>
        <strain evidence="2 3">KV-448</strain>
    </source>
</reference>
<keyword evidence="3" id="KW-1185">Reference proteome</keyword>
<dbReference type="Proteomes" id="UP001317779">
    <property type="component" value="Chromosome"/>
</dbReference>
<name>A0ABM8E2Q1_9MICO</name>
<dbReference type="EMBL" id="AP027141">
    <property type="protein sequence ID" value="BDV32247.1"/>
    <property type="molecule type" value="Genomic_DNA"/>
</dbReference>